<dbReference type="SMART" id="SM00980">
    <property type="entry name" value="THAP"/>
    <property type="match status" value="1"/>
</dbReference>
<dbReference type="GO" id="GO:0006357">
    <property type="term" value="P:regulation of transcription by RNA polymerase II"/>
    <property type="evidence" value="ECO:0007669"/>
    <property type="project" value="TreeGrafter"/>
</dbReference>
<keyword evidence="6" id="KW-0804">Transcription</keyword>
<dbReference type="AlphaFoldDB" id="A0AAV6PAK9"/>
<keyword evidence="1" id="KW-0479">Metal-binding</keyword>
<feature type="non-terminal residue" evidence="8">
    <location>
        <position position="269"/>
    </location>
</feature>
<dbReference type="PANTHER" id="PTHR46600">
    <property type="entry name" value="THAP DOMAIN-CONTAINING"/>
    <property type="match status" value="1"/>
</dbReference>
<evidence type="ECO:0000256" key="5">
    <source>
        <dbReference type="PROSITE-ProRule" id="PRU00309"/>
    </source>
</evidence>
<dbReference type="Proteomes" id="UP000693946">
    <property type="component" value="Unassembled WGS sequence"/>
</dbReference>
<protein>
    <recommendedName>
        <fullName evidence="6">THAP domain-containing protein 1</fullName>
    </recommendedName>
</protein>
<dbReference type="GO" id="GO:0003700">
    <property type="term" value="F:DNA-binding transcription factor activity"/>
    <property type="evidence" value="ECO:0007669"/>
    <property type="project" value="UniProtKB-UniRule"/>
</dbReference>
<evidence type="ECO:0000256" key="6">
    <source>
        <dbReference type="RuleBase" id="RU369073"/>
    </source>
</evidence>
<evidence type="ECO:0000313" key="8">
    <source>
        <dbReference type="EMBL" id="KAG7454948.1"/>
    </source>
</evidence>
<reference evidence="8 9" key="1">
    <citation type="journal article" date="2021" name="Sci. Rep.">
        <title>Chromosome anchoring in Senegalese sole (Solea senegalensis) reveals sex-associated markers and genome rearrangements in flatfish.</title>
        <authorList>
            <person name="Guerrero-Cozar I."/>
            <person name="Gomez-Garrido J."/>
            <person name="Berbel C."/>
            <person name="Martinez-Blanch J.F."/>
            <person name="Alioto T."/>
            <person name="Claros M.G."/>
            <person name="Gagnaire P.A."/>
            <person name="Manchado M."/>
        </authorList>
    </citation>
    <scope>NUCLEOTIDE SEQUENCE [LARGE SCALE GENOMIC DNA]</scope>
    <source>
        <strain evidence="8">Sse05_10M</strain>
    </source>
</reference>
<evidence type="ECO:0000256" key="4">
    <source>
        <dbReference type="ARBA" id="ARBA00023125"/>
    </source>
</evidence>
<proteinExistence type="inferred from homology"/>
<dbReference type="SMART" id="SM00692">
    <property type="entry name" value="DM3"/>
    <property type="match status" value="1"/>
</dbReference>
<name>A0AAV6PAK9_SOLSE</name>
<comment type="caution">
    <text evidence="8">The sequence shown here is derived from an EMBL/GenBank/DDBJ whole genome shotgun (WGS) entry which is preliminary data.</text>
</comment>
<dbReference type="PANTHER" id="PTHR46600:SF7">
    <property type="entry name" value="SI:DKEY-228B2.6-RELATED"/>
    <property type="match status" value="1"/>
</dbReference>
<dbReference type="InterPro" id="IPR006612">
    <property type="entry name" value="THAP_Znf"/>
</dbReference>
<keyword evidence="6" id="KW-0175">Coiled coil</keyword>
<evidence type="ECO:0000256" key="2">
    <source>
        <dbReference type="ARBA" id="ARBA00022771"/>
    </source>
</evidence>
<comment type="function">
    <text evidence="6">DNA-binding transcription regulator that regulates endothelial cell proliferation and G1/S cell-cycle progression. Specifically binds the 5'-[AT]NTNN[GT]GGCA[AGT]-3' core DNA sequence and acts by modulating expression of pRB-E2F cell-cycle target genes.</text>
</comment>
<sequence length="269" mass="30199">MPSCAALNCTSRSDSQRPLFCFPLSDRKRLRQWVGNLRRRNWTPNKNSRLCALHFEEGCFTVNYGRKRLTSTAVPTIFNLSMLYKSRSTQEKSRNAQVSFRAPHVVDHMYAKQAAQDGPALLDSDRVVVKQELIDSRDDVGSAVLYHNDKDTKTQSITITNTATTDTQAVPVSKVSVATSSTLDHTDAARESNITLKRPFELVLLGETLGHRCAQAEKPDFLWMCREAGELLQCGAKDNSHQTGTWKYVESARRIALICNYAELLLCKG</sequence>
<dbReference type="GO" id="GO:0005654">
    <property type="term" value="C:nucleoplasm"/>
    <property type="evidence" value="ECO:0007669"/>
    <property type="project" value="UniProtKB-SubCell"/>
</dbReference>
<keyword evidence="2 5" id="KW-0863">Zinc-finger</keyword>
<accession>A0AAV6PAK9</accession>
<dbReference type="PROSITE" id="PS50950">
    <property type="entry name" value="ZF_THAP"/>
    <property type="match status" value="1"/>
</dbReference>
<keyword evidence="6" id="KW-0805">Transcription regulation</keyword>
<feature type="domain" description="THAP-type" evidence="7">
    <location>
        <begin position="1"/>
        <end position="78"/>
    </location>
</feature>
<evidence type="ECO:0000256" key="1">
    <source>
        <dbReference type="ARBA" id="ARBA00022723"/>
    </source>
</evidence>
<comment type="similarity">
    <text evidence="6">Belongs to the THAP1 family.</text>
</comment>
<keyword evidence="3" id="KW-0862">Zinc</keyword>
<keyword evidence="6" id="KW-0131">Cell cycle</keyword>
<dbReference type="GO" id="GO:0001935">
    <property type="term" value="P:endothelial cell proliferation"/>
    <property type="evidence" value="ECO:0007669"/>
    <property type="project" value="UniProtKB-UniRule"/>
</dbReference>
<dbReference type="GO" id="GO:0008270">
    <property type="term" value="F:zinc ion binding"/>
    <property type="evidence" value="ECO:0007669"/>
    <property type="project" value="UniProtKB-KW"/>
</dbReference>
<comment type="subcellular location">
    <subcellularLocation>
        <location evidence="6">Nucleus</location>
        <location evidence="6">Nucleoplasm</location>
    </subcellularLocation>
</comment>
<dbReference type="Pfam" id="PF05485">
    <property type="entry name" value="THAP"/>
    <property type="match status" value="1"/>
</dbReference>
<gene>
    <name evidence="8" type="ORF">JOB18_037451</name>
</gene>
<dbReference type="GO" id="GO:0000978">
    <property type="term" value="F:RNA polymerase II cis-regulatory region sequence-specific DNA binding"/>
    <property type="evidence" value="ECO:0007669"/>
    <property type="project" value="TreeGrafter"/>
</dbReference>
<dbReference type="EMBL" id="JAGKHQ010001529">
    <property type="protein sequence ID" value="KAG7454948.1"/>
    <property type="molecule type" value="Genomic_DNA"/>
</dbReference>
<evidence type="ECO:0000259" key="7">
    <source>
        <dbReference type="PROSITE" id="PS50950"/>
    </source>
</evidence>
<organism evidence="8 9">
    <name type="scientific">Solea senegalensis</name>
    <name type="common">Senegalese sole</name>
    <dbReference type="NCBI Taxonomy" id="28829"/>
    <lineage>
        <taxon>Eukaryota</taxon>
        <taxon>Metazoa</taxon>
        <taxon>Chordata</taxon>
        <taxon>Craniata</taxon>
        <taxon>Vertebrata</taxon>
        <taxon>Euteleostomi</taxon>
        <taxon>Actinopterygii</taxon>
        <taxon>Neopterygii</taxon>
        <taxon>Teleostei</taxon>
        <taxon>Neoteleostei</taxon>
        <taxon>Acanthomorphata</taxon>
        <taxon>Carangaria</taxon>
        <taxon>Pleuronectiformes</taxon>
        <taxon>Pleuronectoidei</taxon>
        <taxon>Soleidae</taxon>
        <taxon>Solea</taxon>
    </lineage>
</organism>
<dbReference type="InterPro" id="IPR026516">
    <property type="entry name" value="THAP1/10"/>
</dbReference>
<keyword evidence="9" id="KW-1185">Reference proteome</keyword>
<keyword evidence="6" id="KW-0539">Nucleus</keyword>
<evidence type="ECO:0000313" key="9">
    <source>
        <dbReference type="Proteomes" id="UP000693946"/>
    </source>
</evidence>
<evidence type="ECO:0000256" key="3">
    <source>
        <dbReference type="ARBA" id="ARBA00022833"/>
    </source>
</evidence>
<keyword evidence="4 5" id="KW-0238">DNA-binding</keyword>